<dbReference type="Proteomes" id="UP000754883">
    <property type="component" value="Unassembled WGS sequence"/>
</dbReference>
<dbReference type="OrthoDB" id="3431997at2759"/>
<organism evidence="2 3">
    <name type="scientific">Clonostachys byssicola</name>
    <dbReference type="NCBI Taxonomy" id="160290"/>
    <lineage>
        <taxon>Eukaryota</taxon>
        <taxon>Fungi</taxon>
        <taxon>Dikarya</taxon>
        <taxon>Ascomycota</taxon>
        <taxon>Pezizomycotina</taxon>
        <taxon>Sordariomycetes</taxon>
        <taxon>Hypocreomycetidae</taxon>
        <taxon>Hypocreales</taxon>
        <taxon>Bionectriaceae</taxon>
        <taxon>Clonostachys</taxon>
    </lineage>
</organism>
<name>A0A9N9UA23_9HYPO</name>
<dbReference type="EMBL" id="CABFNO020001372">
    <property type="protein sequence ID" value="CAG9983690.1"/>
    <property type="molecule type" value="Genomic_DNA"/>
</dbReference>
<feature type="region of interest" description="Disordered" evidence="1">
    <location>
        <begin position="1"/>
        <end position="80"/>
    </location>
</feature>
<sequence length="282" mass="30713">MDSQHSTSDFAPPAGPPPGHLSQAPNGKSVTFRQPSPPYHDAPPSYQDKAYNDDRDQGRLTPPKDHEKPHHIPSPYPQPGMYVVQYPGAIPQFPPQVNIKSKTSWSGRANVEAGPLTATLGMSGRTEFLVGGEQGHKVAEATAENMLQHSAALLLNGFSTQITYKSSNYFYSAPVNGAMLDLEWRVLGKRSKMKRFFGGVHALELVTPGTAETEGPFATWHPTGGQLKRNGETGHLEFHGRALSGEMGEVFNLMAVMTIIKVYFMIHEANIKWSVYGAAAAS</sequence>
<protein>
    <submittedName>
        <fullName evidence="2">Uncharacterized protein</fullName>
    </submittedName>
</protein>
<evidence type="ECO:0000313" key="3">
    <source>
        <dbReference type="Proteomes" id="UP000754883"/>
    </source>
</evidence>
<comment type="caution">
    <text evidence="2">The sequence shown here is derived from an EMBL/GenBank/DDBJ whole genome shotgun (WGS) entry which is preliminary data.</text>
</comment>
<evidence type="ECO:0000256" key="1">
    <source>
        <dbReference type="SAM" id="MobiDB-lite"/>
    </source>
</evidence>
<keyword evidence="3" id="KW-1185">Reference proteome</keyword>
<proteinExistence type="predicted"/>
<feature type="compositionally biased region" description="Basic and acidic residues" evidence="1">
    <location>
        <begin position="50"/>
        <end position="70"/>
    </location>
</feature>
<evidence type="ECO:0000313" key="2">
    <source>
        <dbReference type="EMBL" id="CAG9983690.1"/>
    </source>
</evidence>
<feature type="compositionally biased region" description="Polar residues" evidence="1">
    <location>
        <begin position="23"/>
        <end position="34"/>
    </location>
</feature>
<dbReference type="AlphaFoldDB" id="A0A9N9UA23"/>
<accession>A0A9N9UA23</accession>
<reference evidence="2" key="1">
    <citation type="submission" date="2021-10" db="EMBL/GenBank/DDBJ databases">
        <authorList>
            <person name="Piombo E."/>
        </authorList>
    </citation>
    <scope>NUCLEOTIDE SEQUENCE</scope>
</reference>
<gene>
    <name evidence="2" type="ORF">CBYS24578_00015355</name>
</gene>